<keyword evidence="2" id="KW-1185">Reference proteome</keyword>
<dbReference type="Proteomes" id="UP000317318">
    <property type="component" value="Chromosome"/>
</dbReference>
<evidence type="ECO:0000313" key="1">
    <source>
        <dbReference type="EMBL" id="QDT39524.1"/>
    </source>
</evidence>
<proteinExistence type="predicted"/>
<gene>
    <name evidence="1" type="ORF">Pan189_39320</name>
</gene>
<protein>
    <submittedName>
        <fullName evidence="1">Uncharacterized protein</fullName>
    </submittedName>
</protein>
<dbReference type="AlphaFoldDB" id="A0A517R6J4"/>
<dbReference type="KEGG" id="svp:Pan189_39320"/>
<organism evidence="1 2">
    <name type="scientific">Stratiformator vulcanicus</name>
    <dbReference type="NCBI Taxonomy" id="2527980"/>
    <lineage>
        <taxon>Bacteria</taxon>
        <taxon>Pseudomonadati</taxon>
        <taxon>Planctomycetota</taxon>
        <taxon>Planctomycetia</taxon>
        <taxon>Planctomycetales</taxon>
        <taxon>Planctomycetaceae</taxon>
        <taxon>Stratiformator</taxon>
    </lineage>
</organism>
<accession>A0A517R6J4</accession>
<evidence type="ECO:0000313" key="2">
    <source>
        <dbReference type="Proteomes" id="UP000317318"/>
    </source>
</evidence>
<name>A0A517R6J4_9PLAN</name>
<dbReference type="EMBL" id="CP036268">
    <property type="protein sequence ID" value="QDT39524.1"/>
    <property type="molecule type" value="Genomic_DNA"/>
</dbReference>
<sequence>MNEEDLRPSTPVKILPDPVIEAYKVDVDRSLLVRNLRMTPSDRLAQLESMAEFVASTRGRGGCENEDRVYRSS</sequence>
<reference evidence="1 2" key="1">
    <citation type="submission" date="2019-02" db="EMBL/GenBank/DDBJ databases">
        <title>Deep-cultivation of Planctomycetes and their phenomic and genomic characterization uncovers novel biology.</title>
        <authorList>
            <person name="Wiegand S."/>
            <person name="Jogler M."/>
            <person name="Boedeker C."/>
            <person name="Pinto D."/>
            <person name="Vollmers J."/>
            <person name="Rivas-Marin E."/>
            <person name="Kohn T."/>
            <person name="Peeters S.H."/>
            <person name="Heuer A."/>
            <person name="Rast P."/>
            <person name="Oberbeckmann S."/>
            <person name="Bunk B."/>
            <person name="Jeske O."/>
            <person name="Meyerdierks A."/>
            <person name="Storesund J.E."/>
            <person name="Kallscheuer N."/>
            <person name="Luecker S."/>
            <person name="Lage O.M."/>
            <person name="Pohl T."/>
            <person name="Merkel B.J."/>
            <person name="Hornburger P."/>
            <person name="Mueller R.-W."/>
            <person name="Bruemmer F."/>
            <person name="Labrenz M."/>
            <person name="Spormann A.M."/>
            <person name="Op den Camp H."/>
            <person name="Overmann J."/>
            <person name="Amann R."/>
            <person name="Jetten M.S.M."/>
            <person name="Mascher T."/>
            <person name="Medema M.H."/>
            <person name="Devos D.P."/>
            <person name="Kaster A.-K."/>
            <person name="Ovreas L."/>
            <person name="Rohde M."/>
            <person name="Galperin M.Y."/>
            <person name="Jogler C."/>
        </authorList>
    </citation>
    <scope>NUCLEOTIDE SEQUENCE [LARGE SCALE GENOMIC DNA]</scope>
    <source>
        <strain evidence="1 2">Pan189</strain>
    </source>
</reference>